<dbReference type="EMBL" id="GBRH01250072">
    <property type="protein sequence ID" value="JAD47823.1"/>
    <property type="molecule type" value="Transcribed_RNA"/>
</dbReference>
<accession>A0A0A9AD18</accession>
<sequence length="12" mass="1360">MQLSNLLSRQIG</sequence>
<evidence type="ECO:0000313" key="1">
    <source>
        <dbReference type="EMBL" id="JAD47823.1"/>
    </source>
</evidence>
<organism evidence="1">
    <name type="scientific">Arundo donax</name>
    <name type="common">Giant reed</name>
    <name type="synonym">Donax arundinaceus</name>
    <dbReference type="NCBI Taxonomy" id="35708"/>
    <lineage>
        <taxon>Eukaryota</taxon>
        <taxon>Viridiplantae</taxon>
        <taxon>Streptophyta</taxon>
        <taxon>Embryophyta</taxon>
        <taxon>Tracheophyta</taxon>
        <taxon>Spermatophyta</taxon>
        <taxon>Magnoliopsida</taxon>
        <taxon>Liliopsida</taxon>
        <taxon>Poales</taxon>
        <taxon>Poaceae</taxon>
        <taxon>PACMAD clade</taxon>
        <taxon>Arundinoideae</taxon>
        <taxon>Arundineae</taxon>
        <taxon>Arundo</taxon>
    </lineage>
</organism>
<reference evidence="1" key="1">
    <citation type="submission" date="2014-09" db="EMBL/GenBank/DDBJ databases">
        <authorList>
            <person name="Magalhaes I.L.F."/>
            <person name="Oliveira U."/>
            <person name="Santos F.R."/>
            <person name="Vidigal T.H.D.A."/>
            <person name="Brescovit A.D."/>
            <person name="Santos A.J."/>
        </authorList>
    </citation>
    <scope>NUCLEOTIDE SEQUENCE</scope>
    <source>
        <tissue evidence="1">Shoot tissue taken approximately 20 cm above the soil surface</tissue>
    </source>
</reference>
<reference evidence="1" key="2">
    <citation type="journal article" date="2015" name="Data Brief">
        <title>Shoot transcriptome of the giant reed, Arundo donax.</title>
        <authorList>
            <person name="Barrero R.A."/>
            <person name="Guerrero F.D."/>
            <person name="Moolhuijzen P."/>
            <person name="Goolsby J.A."/>
            <person name="Tidwell J."/>
            <person name="Bellgard S.E."/>
            <person name="Bellgard M.I."/>
        </authorList>
    </citation>
    <scope>NUCLEOTIDE SEQUENCE</scope>
    <source>
        <tissue evidence="1">Shoot tissue taken approximately 20 cm above the soil surface</tissue>
    </source>
</reference>
<proteinExistence type="predicted"/>
<name>A0A0A9AD18_ARUDO</name>
<protein>
    <submittedName>
        <fullName evidence="1">Uncharacterized protein</fullName>
    </submittedName>
</protein>